<dbReference type="NCBIfam" id="TIGR01655">
    <property type="entry name" value="yxeA_fam"/>
    <property type="match status" value="1"/>
</dbReference>
<evidence type="ECO:0008006" key="4">
    <source>
        <dbReference type="Google" id="ProtNLM"/>
    </source>
</evidence>
<dbReference type="PANTHER" id="PTHR36433">
    <property type="entry name" value="HYPOTHETICAL CYTOSOLIC PROTEIN"/>
    <property type="match status" value="1"/>
</dbReference>
<dbReference type="Gene3D" id="2.40.50.480">
    <property type="match status" value="1"/>
</dbReference>
<dbReference type="EMBL" id="MIEK01000012">
    <property type="protein sequence ID" value="OEH83042.1"/>
    <property type="molecule type" value="Genomic_DNA"/>
</dbReference>
<feature type="transmembrane region" description="Helical" evidence="1">
    <location>
        <begin position="7"/>
        <end position="25"/>
    </location>
</feature>
<dbReference type="Pfam" id="PF06486">
    <property type="entry name" value="DUF1093"/>
    <property type="match status" value="1"/>
</dbReference>
<dbReference type="SUPFAM" id="SSF159121">
    <property type="entry name" value="BC4932-like"/>
    <property type="match status" value="1"/>
</dbReference>
<dbReference type="STRING" id="762845.BCR26_01865"/>
<dbReference type="PANTHER" id="PTHR36433:SF2">
    <property type="entry name" value="YXEA FAMILY PROTEIN"/>
    <property type="match status" value="1"/>
</dbReference>
<dbReference type="AlphaFoldDB" id="A0A1E5KYS8"/>
<protein>
    <recommendedName>
        <fullName evidence="4">YxeA family protein</fullName>
    </recommendedName>
</protein>
<keyword evidence="1" id="KW-1133">Transmembrane helix</keyword>
<dbReference type="OrthoDB" id="2199916at2"/>
<keyword evidence="1" id="KW-0812">Transmembrane</keyword>
<gene>
    <name evidence="2" type="ORF">BCR26_01865</name>
</gene>
<accession>A0A1E5KYS8</accession>
<proteinExistence type="predicted"/>
<comment type="caution">
    <text evidence="2">The sequence shown here is derived from an EMBL/GenBank/DDBJ whole genome shotgun (WGS) entry which is preliminary data.</text>
</comment>
<dbReference type="InterPro" id="IPR036166">
    <property type="entry name" value="YxeA-like_sf"/>
</dbReference>
<reference evidence="2 3" key="1">
    <citation type="submission" date="2016-09" db="EMBL/GenBank/DDBJ databases">
        <authorList>
            <person name="Capua I."/>
            <person name="De Benedictis P."/>
            <person name="Joannis T."/>
            <person name="Lombin L.H."/>
            <person name="Cattoli G."/>
        </authorList>
    </citation>
    <scope>NUCLEOTIDE SEQUENCE [LARGE SCALE GENOMIC DNA]</scope>
    <source>
        <strain evidence="2 3">LMG 25899</strain>
    </source>
</reference>
<dbReference type="Proteomes" id="UP000095256">
    <property type="component" value="Unassembled WGS sequence"/>
</dbReference>
<dbReference type="RefSeq" id="WP_069697997.1">
    <property type="nucleotide sequence ID" value="NZ_JAGGMA010000002.1"/>
</dbReference>
<evidence type="ECO:0000313" key="2">
    <source>
        <dbReference type="EMBL" id="OEH83042.1"/>
    </source>
</evidence>
<keyword evidence="3" id="KW-1185">Reference proteome</keyword>
<sequence>MRRFLTSIVAGITIVVAIIFGLYFYSYNNTSDIASLFDRINPLAKTEEVYIKVPKEYEEKFPDAVSRIDNYTYIQESYNKEGKARKLKFVSFGKELKAGKYLQIRIKGQNVKQWKEVPESEIPQEALIKLNPKS</sequence>
<organism evidence="2 3">
    <name type="scientific">Enterococcus rivorum</name>
    <dbReference type="NCBI Taxonomy" id="762845"/>
    <lineage>
        <taxon>Bacteria</taxon>
        <taxon>Bacillati</taxon>
        <taxon>Bacillota</taxon>
        <taxon>Bacilli</taxon>
        <taxon>Lactobacillales</taxon>
        <taxon>Enterococcaceae</taxon>
        <taxon>Enterococcus</taxon>
    </lineage>
</organism>
<dbReference type="InterPro" id="IPR006542">
    <property type="entry name" value="DUF1093"/>
</dbReference>
<keyword evidence="1" id="KW-0472">Membrane</keyword>
<evidence type="ECO:0000256" key="1">
    <source>
        <dbReference type="SAM" id="Phobius"/>
    </source>
</evidence>
<evidence type="ECO:0000313" key="3">
    <source>
        <dbReference type="Proteomes" id="UP000095256"/>
    </source>
</evidence>
<name>A0A1E5KYS8_9ENTE</name>